<evidence type="ECO:0000259" key="6">
    <source>
        <dbReference type="PROSITE" id="PS50862"/>
    </source>
</evidence>
<accession>A0A2H0PZD7</accession>
<dbReference type="Proteomes" id="UP000231154">
    <property type="component" value="Unassembled WGS sequence"/>
</dbReference>
<dbReference type="Gene3D" id="3.30.930.10">
    <property type="entry name" value="Bira Bifunctional Protein, Domain 2"/>
    <property type="match status" value="1"/>
</dbReference>
<proteinExistence type="predicted"/>
<evidence type="ECO:0000256" key="2">
    <source>
        <dbReference type="ARBA" id="ARBA00022741"/>
    </source>
</evidence>
<sequence length="124" mass="14326">MKPRGSLHPISQFLRETIRVFESLGFEVYESPEVDTEWNNFDALNVAADHPARDEQDTFWLTDGRVLRTHTSNGQVRAAKERKPPIKIVIPGRCFRNEATDAKHETTFYQLEGLYIDRDVKVGH</sequence>
<evidence type="ECO:0000256" key="3">
    <source>
        <dbReference type="ARBA" id="ARBA00022840"/>
    </source>
</evidence>
<feature type="non-terminal residue" evidence="7">
    <location>
        <position position="124"/>
    </location>
</feature>
<gene>
    <name evidence="7" type="ORF">COV40_01035</name>
</gene>
<dbReference type="AlphaFoldDB" id="A0A2H0PZD7"/>
<keyword evidence="5" id="KW-0030">Aminoacyl-tRNA synthetase</keyword>
<dbReference type="InterPro" id="IPR002319">
    <property type="entry name" value="Phenylalanyl-tRNA_Synthase"/>
</dbReference>
<dbReference type="GO" id="GO:0004812">
    <property type="term" value="F:aminoacyl-tRNA ligase activity"/>
    <property type="evidence" value="ECO:0007669"/>
    <property type="project" value="UniProtKB-KW"/>
</dbReference>
<evidence type="ECO:0000313" key="7">
    <source>
        <dbReference type="EMBL" id="PIR27409.1"/>
    </source>
</evidence>
<dbReference type="GO" id="GO:0005524">
    <property type="term" value="F:ATP binding"/>
    <property type="evidence" value="ECO:0007669"/>
    <property type="project" value="UniProtKB-KW"/>
</dbReference>
<dbReference type="InterPro" id="IPR006195">
    <property type="entry name" value="aa-tRNA-synth_II"/>
</dbReference>
<evidence type="ECO:0000313" key="8">
    <source>
        <dbReference type="Proteomes" id="UP000231154"/>
    </source>
</evidence>
<dbReference type="SUPFAM" id="SSF55681">
    <property type="entry name" value="Class II aaRS and biotin synthetases"/>
    <property type="match status" value="1"/>
</dbReference>
<evidence type="ECO:0000256" key="5">
    <source>
        <dbReference type="ARBA" id="ARBA00023146"/>
    </source>
</evidence>
<evidence type="ECO:0000256" key="4">
    <source>
        <dbReference type="ARBA" id="ARBA00022917"/>
    </source>
</evidence>
<dbReference type="EMBL" id="PCXF01000030">
    <property type="protein sequence ID" value="PIR27409.1"/>
    <property type="molecule type" value="Genomic_DNA"/>
</dbReference>
<comment type="caution">
    <text evidence="7">The sequence shown here is derived from an EMBL/GenBank/DDBJ whole genome shotgun (WGS) entry which is preliminary data.</text>
</comment>
<keyword evidence="2" id="KW-0547">Nucleotide-binding</keyword>
<reference evidence="7 8" key="1">
    <citation type="submission" date="2017-09" db="EMBL/GenBank/DDBJ databases">
        <title>Depth-based differentiation of microbial function through sediment-hosted aquifers and enrichment of novel symbionts in the deep terrestrial subsurface.</title>
        <authorList>
            <person name="Probst A.J."/>
            <person name="Ladd B."/>
            <person name="Jarett J.K."/>
            <person name="Geller-Mcgrath D.E."/>
            <person name="Sieber C.M."/>
            <person name="Emerson J.B."/>
            <person name="Anantharaman K."/>
            <person name="Thomas B.C."/>
            <person name="Malmstrom R."/>
            <person name="Stieglmeier M."/>
            <person name="Klingl A."/>
            <person name="Woyke T."/>
            <person name="Ryan C.M."/>
            <person name="Banfield J.F."/>
        </authorList>
    </citation>
    <scope>NUCLEOTIDE SEQUENCE [LARGE SCALE GENOMIC DNA]</scope>
    <source>
        <strain evidence="7">CG11_big_fil_rev_8_21_14_0_20_42_15</strain>
    </source>
</reference>
<name>A0A2H0PZD7_9BACT</name>
<feature type="domain" description="Aminoacyl-transfer RNA synthetases class-II family profile" evidence="6">
    <location>
        <begin position="19"/>
        <end position="124"/>
    </location>
</feature>
<organism evidence="7 8">
    <name type="scientific">Candidatus Berkelbacteria bacterium CG11_big_fil_rev_8_21_14_0_20_42_15</name>
    <dbReference type="NCBI Taxonomy" id="1974517"/>
    <lineage>
        <taxon>Bacteria</taxon>
        <taxon>Candidatus Berkelbacteria</taxon>
    </lineage>
</organism>
<protein>
    <submittedName>
        <fullName evidence="7">Phenylalanine--tRNA ligase subunit alpha</fullName>
    </submittedName>
</protein>
<dbReference type="GO" id="GO:0006412">
    <property type="term" value="P:translation"/>
    <property type="evidence" value="ECO:0007669"/>
    <property type="project" value="UniProtKB-KW"/>
</dbReference>
<dbReference type="GO" id="GO:0043039">
    <property type="term" value="P:tRNA aminoacylation"/>
    <property type="evidence" value="ECO:0007669"/>
    <property type="project" value="InterPro"/>
</dbReference>
<dbReference type="GO" id="GO:0000049">
    <property type="term" value="F:tRNA binding"/>
    <property type="evidence" value="ECO:0007669"/>
    <property type="project" value="InterPro"/>
</dbReference>
<dbReference type="Pfam" id="PF01409">
    <property type="entry name" value="tRNA-synt_2d"/>
    <property type="match status" value="1"/>
</dbReference>
<dbReference type="PROSITE" id="PS50862">
    <property type="entry name" value="AA_TRNA_LIGASE_II"/>
    <property type="match status" value="1"/>
</dbReference>
<keyword evidence="1 7" id="KW-0436">Ligase</keyword>
<dbReference type="InterPro" id="IPR045864">
    <property type="entry name" value="aa-tRNA-synth_II/BPL/LPL"/>
</dbReference>
<keyword evidence="3" id="KW-0067">ATP-binding</keyword>
<keyword evidence="4" id="KW-0648">Protein biosynthesis</keyword>
<evidence type="ECO:0000256" key="1">
    <source>
        <dbReference type="ARBA" id="ARBA00022598"/>
    </source>
</evidence>